<dbReference type="GO" id="GO:0003700">
    <property type="term" value="F:DNA-binding transcription factor activity"/>
    <property type="evidence" value="ECO:0007669"/>
    <property type="project" value="InterPro"/>
</dbReference>
<organism evidence="5 6">
    <name type="scientific">Saccharopolyspora shandongensis</name>
    <dbReference type="NCBI Taxonomy" id="418495"/>
    <lineage>
        <taxon>Bacteria</taxon>
        <taxon>Bacillati</taxon>
        <taxon>Actinomycetota</taxon>
        <taxon>Actinomycetes</taxon>
        <taxon>Pseudonocardiales</taxon>
        <taxon>Pseudonocardiaceae</taxon>
        <taxon>Saccharopolyspora</taxon>
    </lineage>
</organism>
<dbReference type="PROSITE" id="PS00041">
    <property type="entry name" value="HTH_ARAC_FAMILY_1"/>
    <property type="match status" value="1"/>
</dbReference>
<dbReference type="GO" id="GO:0043565">
    <property type="term" value="F:sequence-specific DNA binding"/>
    <property type="evidence" value="ECO:0007669"/>
    <property type="project" value="InterPro"/>
</dbReference>
<protein>
    <submittedName>
        <fullName evidence="5">AraC-type DNA-binding protein</fullName>
    </submittedName>
</protein>
<dbReference type="PANTHER" id="PTHR46796">
    <property type="entry name" value="HTH-TYPE TRANSCRIPTIONAL ACTIVATOR RHAS-RELATED"/>
    <property type="match status" value="1"/>
</dbReference>
<dbReference type="InterPro" id="IPR018060">
    <property type="entry name" value="HTH_AraC"/>
</dbReference>
<evidence type="ECO:0000313" key="5">
    <source>
        <dbReference type="EMBL" id="SDW60330.1"/>
    </source>
</evidence>
<evidence type="ECO:0000256" key="2">
    <source>
        <dbReference type="ARBA" id="ARBA00023125"/>
    </source>
</evidence>
<reference evidence="6" key="1">
    <citation type="submission" date="2016-10" db="EMBL/GenBank/DDBJ databases">
        <authorList>
            <person name="Varghese N."/>
            <person name="Submissions S."/>
        </authorList>
    </citation>
    <scope>NUCLEOTIDE SEQUENCE [LARGE SCALE GENOMIC DNA]</scope>
    <source>
        <strain evidence="6">CGMCC 4.3530</strain>
    </source>
</reference>
<dbReference type="SMART" id="SM00342">
    <property type="entry name" value="HTH_ARAC"/>
    <property type="match status" value="1"/>
</dbReference>
<keyword evidence="3" id="KW-0804">Transcription</keyword>
<dbReference type="InterPro" id="IPR018062">
    <property type="entry name" value="HTH_AraC-typ_CS"/>
</dbReference>
<dbReference type="Pfam" id="PF12833">
    <property type="entry name" value="HTH_18"/>
    <property type="match status" value="1"/>
</dbReference>
<keyword evidence="1" id="KW-0805">Transcription regulation</keyword>
<evidence type="ECO:0000256" key="3">
    <source>
        <dbReference type="ARBA" id="ARBA00023163"/>
    </source>
</evidence>
<dbReference type="PANTHER" id="PTHR46796:SF13">
    <property type="entry name" value="HTH-TYPE TRANSCRIPTIONAL ACTIVATOR RHAS"/>
    <property type="match status" value="1"/>
</dbReference>
<accession>A0A1H2UW46</accession>
<dbReference type="PROSITE" id="PS01124">
    <property type="entry name" value="HTH_ARAC_FAMILY_2"/>
    <property type="match status" value="1"/>
</dbReference>
<dbReference type="Gene3D" id="1.10.10.60">
    <property type="entry name" value="Homeodomain-like"/>
    <property type="match status" value="2"/>
</dbReference>
<dbReference type="RefSeq" id="WP_093261974.1">
    <property type="nucleotide sequence ID" value="NZ_FNOK01000004.1"/>
</dbReference>
<proteinExistence type="predicted"/>
<keyword evidence="2 5" id="KW-0238">DNA-binding</keyword>
<name>A0A1H2UW46_9PSEU</name>
<dbReference type="Proteomes" id="UP000199529">
    <property type="component" value="Unassembled WGS sequence"/>
</dbReference>
<gene>
    <name evidence="5" type="ORF">SAMN05216215_1004113</name>
</gene>
<dbReference type="InterPro" id="IPR050204">
    <property type="entry name" value="AraC_XylS_family_regulators"/>
</dbReference>
<dbReference type="InterPro" id="IPR009057">
    <property type="entry name" value="Homeodomain-like_sf"/>
</dbReference>
<dbReference type="OrthoDB" id="241790at2"/>
<dbReference type="Pfam" id="PF12852">
    <property type="entry name" value="Cupin_6"/>
    <property type="match status" value="1"/>
</dbReference>
<dbReference type="STRING" id="418495.SAMN05216215_1004113"/>
<feature type="domain" description="HTH araC/xylS-type" evidence="4">
    <location>
        <begin position="213"/>
        <end position="311"/>
    </location>
</feature>
<keyword evidence="6" id="KW-1185">Reference proteome</keyword>
<dbReference type="SUPFAM" id="SSF46689">
    <property type="entry name" value="Homeodomain-like"/>
    <property type="match status" value="2"/>
</dbReference>
<dbReference type="AlphaFoldDB" id="A0A1H2UW46"/>
<evidence type="ECO:0000259" key="4">
    <source>
        <dbReference type="PROSITE" id="PS01124"/>
    </source>
</evidence>
<sequence length="313" mass="33776">MDLLADYLAGVRASGAVFCQSVAEPPWAVRFSDPAPLALGAMLRGESWIVGAGTAPVRVQERDVVLVRGLRPFTVADRPTTEPQVVIEGPDLCWATSDGPAAAGPDLVLGPRTYGFSADGSDLFVTAEYPLHGDVSERLLEALPEVAVIPREPEFAPLLDLLAVEIDSEEPGQQVILDRLLDLLLVRALRSWFAQPEAEPPPGYRALADPRIGRALRLMHQRPGHPWTVATLGAEAGMSRAVFARRFAELVGQPPLRYLTEWRMALAADMLRAPGATVASVARKVGYADGFAFSTAFKRVRDVPPSNLVRADG</sequence>
<evidence type="ECO:0000256" key="1">
    <source>
        <dbReference type="ARBA" id="ARBA00023015"/>
    </source>
</evidence>
<dbReference type="InterPro" id="IPR032783">
    <property type="entry name" value="AraC_lig"/>
</dbReference>
<evidence type="ECO:0000313" key="6">
    <source>
        <dbReference type="Proteomes" id="UP000199529"/>
    </source>
</evidence>
<dbReference type="EMBL" id="FNOK01000004">
    <property type="protein sequence ID" value="SDW60330.1"/>
    <property type="molecule type" value="Genomic_DNA"/>
</dbReference>